<dbReference type="SMART" id="SM00656">
    <property type="entry name" value="Amb_all"/>
    <property type="match status" value="1"/>
</dbReference>
<dbReference type="Proteomes" id="UP000813385">
    <property type="component" value="Unassembled WGS sequence"/>
</dbReference>
<comment type="function">
    <text evidence="7">Pectinolytic enzymes consist of four classes of enzymes: pectin lyase, polygalacturonase, pectin methylesterase and rhamnogalacturonase. Among pectinolytic enzymes, pectin lyase is the most important in depolymerization of pectin, since it cleaves internal glycosidic bonds of highly methylated pectins.</text>
</comment>
<keyword evidence="9" id="KW-0119">Carbohydrate metabolism</keyword>
<dbReference type="SUPFAM" id="SSF57180">
    <property type="entry name" value="Cellulose-binding domain"/>
    <property type="match status" value="1"/>
</dbReference>
<dbReference type="OrthoDB" id="1637350at2759"/>
<dbReference type="InterPro" id="IPR035971">
    <property type="entry name" value="CBD_sf"/>
</dbReference>
<sequence>MRFNTISILCALAASTVSAQSVVGKAYGFATGVTGGGSAAAVTPTTADELAKLLADDTPRTIVISKTWDFTGTKATGAGCDRKSCSASNGGQLYLGELSCGGSDNVAVSSITYDKAGNEPLIVGSNKSIIGTGGKGVLIGKGLRVKKNAKNVIIQGLEIKNLNPGIVWGGDAIDLQGGNDGVWIDHVKVSLVGRMFIVTHYDASRVTVSNSEFDGRTTTSASCNGNHYWTMMFYGKGDQVTLDRNYFHDVAGRAPKLGQDGTPGTFQASNNLFKNMKGHAFDIYTGANALLEGNVFESVSQPMTDKGASVSTVYTVSNAAAASACSSSIGRACQVNSLASSGKWPSISGGLSAFSSVKNSLVTPVAANQVSALVLANAGPAKLGSSASSPAPVVEAPAAAATTTAKAVATPTPTPATPAPAPPSAAQAPAWGQCGGSGWTGATACASGTSCVKQNEWYSQCLTRRAARAVRRRAAARA</sequence>
<evidence type="ECO:0000313" key="13">
    <source>
        <dbReference type="EMBL" id="KAH7361967.1"/>
    </source>
</evidence>
<feature type="region of interest" description="Disordered" evidence="10">
    <location>
        <begin position="404"/>
        <end position="430"/>
    </location>
</feature>
<comment type="subcellular location">
    <subcellularLocation>
        <location evidence="9">Secreted</location>
    </subcellularLocation>
</comment>
<dbReference type="PANTHER" id="PTHR31683:SF67">
    <property type="entry name" value="PECTIN LYASE F-RELATED"/>
    <property type="match status" value="1"/>
</dbReference>
<dbReference type="EMBL" id="JAGPXD010000003">
    <property type="protein sequence ID" value="KAH7361967.1"/>
    <property type="molecule type" value="Genomic_DNA"/>
</dbReference>
<evidence type="ECO:0000256" key="2">
    <source>
        <dbReference type="ARBA" id="ARBA00022729"/>
    </source>
</evidence>
<dbReference type="InterPro" id="IPR002022">
    <property type="entry name" value="Pec_lyase"/>
</dbReference>
<dbReference type="PROSITE" id="PS00562">
    <property type="entry name" value="CBM1_1"/>
    <property type="match status" value="1"/>
</dbReference>
<keyword evidence="3" id="KW-1015">Disulfide bond</keyword>
<gene>
    <name evidence="13" type="ORF">B0T11DRAFT_338883</name>
</gene>
<feature type="compositionally biased region" description="Pro residues" evidence="10">
    <location>
        <begin position="412"/>
        <end position="423"/>
    </location>
</feature>
<dbReference type="GO" id="GO:0047490">
    <property type="term" value="F:pectin lyase activity"/>
    <property type="evidence" value="ECO:0007669"/>
    <property type="project" value="UniProtKB-EC"/>
</dbReference>
<keyword evidence="9" id="KW-0964">Secreted</keyword>
<evidence type="ECO:0000256" key="9">
    <source>
        <dbReference type="RuleBase" id="RU361173"/>
    </source>
</evidence>
<dbReference type="GO" id="GO:0005576">
    <property type="term" value="C:extracellular region"/>
    <property type="evidence" value="ECO:0007669"/>
    <property type="project" value="UniProtKB-SubCell"/>
</dbReference>
<dbReference type="PROSITE" id="PS51164">
    <property type="entry name" value="CBM1_2"/>
    <property type="match status" value="1"/>
</dbReference>
<dbReference type="GO" id="GO:0030570">
    <property type="term" value="F:pectate lyase activity"/>
    <property type="evidence" value="ECO:0007669"/>
    <property type="project" value="InterPro"/>
</dbReference>
<evidence type="ECO:0000256" key="10">
    <source>
        <dbReference type="SAM" id="MobiDB-lite"/>
    </source>
</evidence>
<dbReference type="Gene3D" id="2.160.20.10">
    <property type="entry name" value="Single-stranded right-handed beta-helix, Pectin lyase-like"/>
    <property type="match status" value="1"/>
</dbReference>
<comment type="catalytic activity">
    <reaction evidence="6">
        <text>Eliminative cleavage of (1-&gt;4)-alpha-D-galacturonan methyl ester to give oligosaccharides with 4-deoxy-6-O-methyl-alpha-D-galact-4-enuronosyl groups at their non-reducing ends.</text>
        <dbReference type="EC" id="4.2.2.10"/>
    </reaction>
</comment>
<evidence type="ECO:0000256" key="7">
    <source>
        <dbReference type="ARBA" id="ARBA00037631"/>
    </source>
</evidence>
<evidence type="ECO:0000256" key="4">
    <source>
        <dbReference type="ARBA" id="ARBA00023180"/>
    </source>
</evidence>
<dbReference type="AlphaFoldDB" id="A0A8K0TFU8"/>
<reference evidence="13" key="1">
    <citation type="journal article" date="2021" name="Nat. Commun.">
        <title>Genetic determinants of endophytism in the Arabidopsis root mycobiome.</title>
        <authorList>
            <person name="Mesny F."/>
            <person name="Miyauchi S."/>
            <person name="Thiergart T."/>
            <person name="Pickel B."/>
            <person name="Atanasova L."/>
            <person name="Karlsson M."/>
            <person name="Huettel B."/>
            <person name="Barry K.W."/>
            <person name="Haridas S."/>
            <person name="Chen C."/>
            <person name="Bauer D."/>
            <person name="Andreopoulos W."/>
            <person name="Pangilinan J."/>
            <person name="LaButti K."/>
            <person name="Riley R."/>
            <person name="Lipzen A."/>
            <person name="Clum A."/>
            <person name="Drula E."/>
            <person name="Henrissat B."/>
            <person name="Kohler A."/>
            <person name="Grigoriev I.V."/>
            <person name="Martin F.M."/>
            <person name="Hacquard S."/>
        </authorList>
    </citation>
    <scope>NUCLEOTIDE SEQUENCE</scope>
    <source>
        <strain evidence="13">MPI-CAGE-AT-0016</strain>
    </source>
</reference>
<feature type="signal peptide" evidence="11">
    <location>
        <begin position="1"/>
        <end position="19"/>
    </location>
</feature>
<evidence type="ECO:0000256" key="6">
    <source>
        <dbReference type="ARBA" id="ARBA00036818"/>
    </source>
</evidence>
<keyword evidence="2 11" id="KW-0732">Signal</keyword>
<evidence type="ECO:0000256" key="8">
    <source>
        <dbReference type="ARBA" id="ARBA00039082"/>
    </source>
</evidence>
<keyword evidence="4" id="KW-0325">Glycoprotein</keyword>
<dbReference type="Pfam" id="PF00734">
    <property type="entry name" value="CBM_1"/>
    <property type="match status" value="1"/>
</dbReference>
<dbReference type="GO" id="GO:0000272">
    <property type="term" value="P:polysaccharide catabolic process"/>
    <property type="evidence" value="ECO:0007669"/>
    <property type="project" value="UniProtKB-KW"/>
</dbReference>
<evidence type="ECO:0000259" key="12">
    <source>
        <dbReference type="PROSITE" id="PS51164"/>
    </source>
</evidence>
<protein>
    <recommendedName>
        <fullName evidence="8">pectin lyase</fullName>
        <ecNumber evidence="8">4.2.2.10</ecNumber>
    </recommendedName>
</protein>
<keyword evidence="14" id="KW-1185">Reference proteome</keyword>
<accession>A0A8K0TFU8</accession>
<comment type="similarity">
    <text evidence="1 9">Belongs to the polysaccharide lyase 1 family.</text>
</comment>
<organism evidence="13 14">
    <name type="scientific">Plectosphaerella cucumerina</name>
    <dbReference type="NCBI Taxonomy" id="40658"/>
    <lineage>
        <taxon>Eukaryota</taxon>
        <taxon>Fungi</taxon>
        <taxon>Dikarya</taxon>
        <taxon>Ascomycota</taxon>
        <taxon>Pezizomycotina</taxon>
        <taxon>Sordariomycetes</taxon>
        <taxon>Hypocreomycetidae</taxon>
        <taxon>Glomerellales</taxon>
        <taxon>Plectosphaerellaceae</taxon>
        <taxon>Plectosphaerella</taxon>
    </lineage>
</organism>
<keyword evidence="5 9" id="KW-0456">Lyase</keyword>
<feature type="domain" description="CBM1" evidence="12">
    <location>
        <begin position="426"/>
        <end position="462"/>
    </location>
</feature>
<dbReference type="Pfam" id="PF00544">
    <property type="entry name" value="Pectate_lyase_4"/>
    <property type="match status" value="1"/>
</dbReference>
<dbReference type="PANTHER" id="PTHR31683">
    <property type="entry name" value="PECTATE LYASE 18-RELATED"/>
    <property type="match status" value="1"/>
</dbReference>
<dbReference type="InterPro" id="IPR012334">
    <property type="entry name" value="Pectin_lyas_fold"/>
</dbReference>
<proteinExistence type="inferred from homology"/>
<dbReference type="SMART" id="SM00236">
    <property type="entry name" value="fCBD"/>
    <property type="match status" value="1"/>
</dbReference>
<keyword evidence="9" id="KW-0624">Polysaccharide degradation</keyword>
<evidence type="ECO:0000256" key="11">
    <source>
        <dbReference type="SAM" id="SignalP"/>
    </source>
</evidence>
<evidence type="ECO:0000256" key="3">
    <source>
        <dbReference type="ARBA" id="ARBA00023157"/>
    </source>
</evidence>
<evidence type="ECO:0000256" key="5">
    <source>
        <dbReference type="ARBA" id="ARBA00023239"/>
    </source>
</evidence>
<feature type="chain" id="PRO_5035424000" description="pectin lyase" evidence="11">
    <location>
        <begin position="20"/>
        <end position="478"/>
    </location>
</feature>
<dbReference type="InterPro" id="IPR011050">
    <property type="entry name" value="Pectin_lyase_fold/virulence"/>
</dbReference>
<dbReference type="GO" id="GO:0030248">
    <property type="term" value="F:cellulose binding"/>
    <property type="evidence" value="ECO:0007669"/>
    <property type="project" value="InterPro"/>
</dbReference>
<dbReference type="InterPro" id="IPR045032">
    <property type="entry name" value="PEL"/>
</dbReference>
<evidence type="ECO:0000313" key="14">
    <source>
        <dbReference type="Proteomes" id="UP000813385"/>
    </source>
</evidence>
<evidence type="ECO:0000256" key="1">
    <source>
        <dbReference type="ARBA" id="ARBA00010980"/>
    </source>
</evidence>
<dbReference type="SUPFAM" id="SSF51126">
    <property type="entry name" value="Pectin lyase-like"/>
    <property type="match status" value="1"/>
</dbReference>
<dbReference type="InterPro" id="IPR000254">
    <property type="entry name" value="CBD"/>
</dbReference>
<name>A0A8K0TFU8_9PEZI</name>
<dbReference type="EC" id="4.2.2.10" evidence="8"/>
<comment type="caution">
    <text evidence="13">The sequence shown here is derived from an EMBL/GenBank/DDBJ whole genome shotgun (WGS) entry which is preliminary data.</text>
</comment>